<reference evidence="1" key="3">
    <citation type="submission" date="2025-09" db="UniProtKB">
        <authorList>
            <consortium name="Ensembl"/>
        </authorList>
    </citation>
    <scope>IDENTIFICATION</scope>
</reference>
<protein>
    <submittedName>
        <fullName evidence="1">Uncharacterized protein</fullName>
    </submittedName>
</protein>
<reference evidence="1" key="2">
    <citation type="submission" date="2025-08" db="UniProtKB">
        <authorList>
            <consortium name="Ensembl"/>
        </authorList>
    </citation>
    <scope>IDENTIFICATION</scope>
</reference>
<sequence length="171" mass="20065">MMKMPQAIATKAKIDSWDLIKLNSFCTLAKETVNMVNRQSARWKKIFANYASDKGLTSSIFIRSLSKFTRKNNPIKKWVRDMNRYFSKEDTHAAKKCMKKCSRSLIIREMQIKTTKSYHLTPVRMAIIKKSKNNRCWRGCSETGTLIHCWWEYKLVQPLWMPQQCGNSSQS</sequence>
<name>A0A7N9DES1_MACFA</name>
<evidence type="ECO:0000313" key="1">
    <source>
        <dbReference type="Ensembl" id="ENSMFAP00000063334.1"/>
    </source>
</evidence>
<dbReference type="GeneTree" id="ENSGT01150000286916"/>
<keyword evidence="2" id="KW-1185">Reference proteome</keyword>
<proteinExistence type="predicted"/>
<dbReference type="Ensembl" id="ENSMFAT00000083963.1">
    <property type="protein sequence ID" value="ENSMFAP00000063334.1"/>
    <property type="gene ID" value="ENSMFAG00000058866.1"/>
</dbReference>
<organism evidence="1 2">
    <name type="scientific">Macaca fascicularis</name>
    <name type="common">Crab-eating macaque</name>
    <name type="synonym">Cynomolgus monkey</name>
    <dbReference type="NCBI Taxonomy" id="9541"/>
    <lineage>
        <taxon>Eukaryota</taxon>
        <taxon>Metazoa</taxon>
        <taxon>Chordata</taxon>
        <taxon>Craniata</taxon>
        <taxon>Vertebrata</taxon>
        <taxon>Euteleostomi</taxon>
        <taxon>Mammalia</taxon>
        <taxon>Eutheria</taxon>
        <taxon>Euarchontoglires</taxon>
        <taxon>Primates</taxon>
        <taxon>Haplorrhini</taxon>
        <taxon>Catarrhini</taxon>
        <taxon>Cercopithecidae</taxon>
        <taxon>Cercopithecinae</taxon>
        <taxon>Macaca</taxon>
    </lineage>
</organism>
<reference evidence="1 2" key="1">
    <citation type="submission" date="2013-03" db="EMBL/GenBank/DDBJ databases">
        <authorList>
            <person name="Warren W."/>
            <person name="Wilson R.K."/>
        </authorList>
    </citation>
    <scope>NUCLEOTIDE SEQUENCE</scope>
</reference>
<dbReference type="AlphaFoldDB" id="A0A7N9DES1"/>
<evidence type="ECO:0000313" key="2">
    <source>
        <dbReference type="Proteomes" id="UP000233100"/>
    </source>
</evidence>
<accession>A0A7N9DES1</accession>
<dbReference type="Proteomes" id="UP000233100">
    <property type="component" value="Chromosome 7"/>
</dbReference>